<dbReference type="Gene3D" id="1.10.260.40">
    <property type="entry name" value="lambda repressor-like DNA-binding domains"/>
    <property type="match status" value="1"/>
</dbReference>
<dbReference type="GO" id="GO:0003700">
    <property type="term" value="F:DNA-binding transcription factor activity"/>
    <property type="evidence" value="ECO:0007669"/>
    <property type="project" value="TreeGrafter"/>
</dbReference>
<keyword evidence="7" id="KW-1185">Reference proteome</keyword>
<evidence type="ECO:0000256" key="2">
    <source>
        <dbReference type="ARBA" id="ARBA00023015"/>
    </source>
</evidence>
<proteinExistence type="predicted"/>
<dbReference type="PANTHER" id="PTHR30146">
    <property type="entry name" value="LACI-RELATED TRANSCRIPTIONAL REPRESSOR"/>
    <property type="match status" value="1"/>
</dbReference>
<dbReference type="InterPro" id="IPR000843">
    <property type="entry name" value="HTH_LacI"/>
</dbReference>
<reference evidence="6 7" key="1">
    <citation type="submission" date="2019-08" db="EMBL/GenBank/DDBJ databases">
        <title>In-depth cultivation of the pig gut microbiome towards novel bacterial diversity and tailored functional studies.</title>
        <authorList>
            <person name="Wylensek D."/>
            <person name="Hitch T.C.A."/>
            <person name="Clavel T."/>
        </authorList>
    </citation>
    <scope>NUCLEOTIDE SEQUENCE [LARGE SCALE GENOMIC DNA]</scope>
    <source>
        <strain evidence="6 7">Oil+RF-744-WCA-WT-11</strain>
    </source>
</reference>
<dbReference type="InterPro" id="IPR010982">
    <property type="entry name" value="Lambda_DNA-bd_dom_sf"/>
</dbReference>
<dbReference type="SUPFAM" id="SSF47413">
    <property type="entry name" value="lambda repressor-like DNA-binding domains"/>
    <property type="match status" value="1"/>
</dbReference>
<dbReference type="SUPFAM" id="SSF53822">
    <property type="entry name" value="Periplasmic binding protein-like I"/>
    <property type="match status" value="1"/>
</dbReference>
<accession>A0A6L5XB79</accession>
<gene>
    <name evidence="6" type="ORF">FYJ35_13480</name>
</gene>
<evidence type="ECO:0000259" key="5">
    <source>
        <dbReference type="PROSITE" id="PS50932"/>
    </source>
</evidence>
<evidence type="ECO:0000256" key="4">
    <source>
        <dbReference type="ARBA" id="ARBA00023163"/>
    </source>
</evidence>
<dbReference type="SMART" id="SM00354">
    <property type="entry name" value="HTH_LACI"/>
    <property type="match status" value="1"/>
</dbReference>
<protein>
    <submittedName>
        <fullName evidence="6">LacI family transcriptional regulator</fullName>
    </submittedName>
</protein>
<organism evidence="6 7">
    <name type="scientific">Porcincola intestinalis</name>
    <dbReference type="NCBI Taxonomy" id="2606632"/>
    <lineage>
        <taxon>Bacteria</taxon>
        <taxon>Bacillati</taxon>
        <taxon>Bacillota</taxon>
        <taxon>Clostridia</taxon>
        <taxon>Lachnospirales</taxon>
        <taxon>Lachnospiraceae</taxon>
        <taxon>Porcincola</taxon>
    </lineage>
</organism>
<sequence length="351" mass="39632">MSYEVFNMKCTIIDIAHALNLNRNTVSKALRNDPGVSEKTRNAVIAKAKEMDYQMVISQNEDPGLSKSTDSVLFLTRASMNYSGFWMTVMKGIEEVLKLNNYTLSLAMMDDEDIRTLHFPPVVHNPSVKGIILVELCDLSICNAALDLGLPCVSIDMPKDYESLLNRMDIVTMENKFYIHQYVDMLVSKGYRSFAFAGDIFTYNVGRGFKERYDALVEELAVHQLLLNEKASILRSTDKELMNSSTIISFLKELDELPEVYFCGNDWTAMQVMNAVQFLGYRVPEDISIIGFDNVIESSTSLPALTTVNTPKEDLGRAAARCILNRIKAPDTPHVFFQYMTNAVIRNSTNF</sequence>
<keyword evidence="3" id="KW-0238">DNA-binding</keyword>
<keyword evidence="2" id="KW-0805">Transcription regulation</keyword>
<keyword evidence="1" id="KW-0678">Repressor</keyword>
<dbReference type="InterPro" id="IPR046335">
    <property type="entry name" value="LacI/GalR-like_sensor"/>
</dbReference>
<dbReference type="CDD" id="cd01392">
    <property type="entry name" value="HTH_LacI"/>
    <property type="match status" value="1"/>
</dbReference>
<name>A0A6L5XB79_9FIRM</name>
<dbReference type="EMBL" id="VULZ01000020">
    <property type="protein sequence ID" value="MSS16024.1"/>
    <property type="molecule type" value="Genomic_DNA"/>
</dbReference>
<dbReference type="Proteomes" id="UP000481852">
    <property type="component" value="Unassembled WGS sequence"/>
</dbReference>
<evidence type="ECO:0000313" key="6">
    <source>
        <dbReference type="EMBL" id="MSS16024.1"/>
    </source>
</evidence>
<dbReference type="Pfam" id="PF00356">
    <property type="entry name" value="LacI"/>
    <property type="match status" value="1"/>
</dbReference>
<dbReference type="PROSITE" id="PS50932">
    <property type="entry name" value="HTH_LACI_2"/>
    <property type="match status" value="1"/>
</dbReference>
<dbReference type="AlphaFoldDB" id="A0A6L5XB79"/>
<feature type="domain" description="HTH lacI-type" evidence="5">
    <location>
        <begin position="11"/>
        <end position="54"/>
    </location>
</feature>
<evidence type="ECO:0000256" key="1">
    <source>
        <dbReference type="ARBA" id="ARBA00022491"/>
    </source>
</evidence>
<evidence type="ECO:0000256" key="3">
    <source>
        <dbReference type="ARBA" id="ARBA00023125"/>
    </source>
</evidence>
<keyword evidence="4" id="KW-0804">Transcription</keyword>
<dbReference type="GO" id="GO:0000976">
    <property type="term" value="F:transcription cis-regulatory region binding"/>
    <property type="evidence" value="ECO:0007669"/>
    <property type="project" value="TreeGrafter"/>
</dbReference>
<comment type="caution">
    <text evidence="6">The sequence shown here is derived from an EMBL/GenBank/DDBJ whole genome shotgun (WGS) entry which is preliminary data.</text>
</comment>
<dbReference type="PANTHER" id="PTHR30146:SF148">
    <property type="entry name" value="HTH-TYPE TRANSCRIPTIONAL REPRESSOR PURR-RELATED"/>
    <property type="match status" value="1"/>
</dbReference>
<dbReference type="InterPro" id="IPR028082">
    <property type="entry name" value="Peripla_BP_I"/>
</dbReference>
<evidence type="ECO:0000313" key="7">
    <source>
        <dbReference type="Proteomes" id="UP000481852"/>
    </source>
</evidence>
<dbReference type="Gene3D" id="3.40.50.2300">
    <property type="match status" value="2"/>
</dbReference>
<dbReference type="Pfam" id="PF13377">
    <property type="entry name" value="Peripla_BP_3"/>
    <property type="match status" value="1"/>
</dbReference>